<sequence>MEKDADGFISAAPKPESTPSTSTAAASEPRKDESPATDLIKSSFDVQVTLADQQMDPNSPLFSVKSFEELGLSEDLLKGVFDMNFSKPSKIQERALPLLLRDPPQNLIGQSQSGTGKTAAFVLTMLSRVDFSVPKPQALCVAPTRELARQIMAVVNAMGKYTPVKTDYAIKADVRTTVPLTAHVVVGTPGTMADLLKRQKIDSSMVKVLVLDEADNMLDQENLSEQCLKIKNHLSKERPAQIVLFSATFPHRVRNFASKFAPNANKIELKKEELSVEGIKQFYMDCKDEESKYDILVQIYNLLTVGQSIIFTKHRSTADRIAKRMTEEGHKVSSLHGAKDVAERDEIIDRFLNVVVNYDLPMMSDKAESAAYDPRFETPDVETYLHRIGRTGRFGRKGVSVNFVHNKKTWEDMHMIEEALGRQIIRVDTSDVDVMEDPVQGDFVPSETYRYVLTNFRIAHEKVEQQRQQLQEQEQQVSQLRARIATLEGREESNSAGGSNQKQGGTSVDDWSIKNTASKLEKLINRWAADVIRAPPLSLNEIRDAVLADIPSSQTQDNTPASPMLVQNLLRHTMAETISEGVINCLIVTSSSEANVQLTRIHEHLFARDPTVACVWRRQTFTAAVESCSPAMSQQLLAESAPTVAQIFTTDSGALMPAVAQLLDSAYGFSRMLHGAGAGAVGSDTFYRAFVPELGSVLYPRQVELIKRCLKSENGHADHVGSTVFPGLVKVSKGPAGPDGNSDVVQTVVRRAQVICACALAPRGGTTPIGSDISIADSY</sequence>
<dbReference type="InterPro" id="IPR001650">
    <property type="entry name" value="Helicase_C-like"/>
</dbReference>
<dbReference type="SUPFAM" id="SSF52540">
    <property type="entry name" value="P-loop containing nucleoside triphosphate hydrolases"/>
    <property type="match status" value="2"/>
</dbReference>
<evidence type="ECO:0000256" key="2">
    <source>
        <dbReference type="ARBA" id="ARBA00022741"/>
    </source>
</evidence>
<comment type="similarity">
    <text evidence="9">Belongs to the DEAD box helicase family.</text>
</comment>
<keyword evidence="2 9" id="KW-0547">Nucleotide-binding</keyword>
<proteinExistence type="inferred from homology"/>
<feature type="region of interest" description="Disordered" evidence="10">
    <location>
        <begin position="1"/>
        <end position="38"/>
    </location>
</feature>
<dbReference type="AlphaFoldDB" id="A0A4S4LBG5"/>
<feature type="compositionally biased region" description="Low complexity" evidence="10">
    <location>
        <begin position="10"/>
        <end position="27"/>
    </location>
</feature>
<keyword evidence="4 9" id="KW-0347">Helicase</keyword>
<evidence type="ECO:0000256" key="1">
    <source>
        <dbReference type="ARBA" id="ARBA00012552"/>
    </source>
</evidence>
<dbReference type="InterPro" id="IPR014014">
    <property type="entry name" value="RNA_helicase_DEAD_Q_motif"/>
</dbReference>
<dbReference type="EMBL" id="SGPK01000083">
    <property type="protein sequence ID" value="THH08885.1"/>
    <property type="molecule type" value="Genomic_DNA"/>
</dbReference>
<keyword evidence="15" id="KW-1185">Reference proteome</keyword>
<dbReference type="Gene3D" id="3.40.50.300">
    <property type="entry name" value="P-loop containing nucleotide triphosphate hydrolases"/>
    <property type="match status" value="3"/>
</dbReference>
<dbReference type="OrthoDB" id="10265785at2759"/>
<dbReference type="GO" id="GO:0003724">
    <property type="term" value="F:RNA helicase activity"/>
    <property type="evidence" value="ECO:0007669"/>
    <property type="project" value="UniProtKB-EC"/>
</dbReference>
<evidence type="ECO:0000259" key="11">
    <source>
        <dbReference type="PROSITE" id="PS51192"/>
    </source>
</evidence>
<dbReference type="InterPro" id="IPR000629">
    <property type="entry name" value="RNA-helicase_DEAD-box_CS"/>
</dbReference>
<feature type="domain" description="Helicase C-terminal" evidence="12">
    <location>
        <begin position="278"/>
        <end position="440"/>
    </location>
</feature>
<dbReference type="Proteomes" id="UP000308199">
    <property type="component" value="Unassembled WGS sequence"/>
</dbReference>
<dbReference type="CDD" id="cd18787">
    <property type="entry name" value="SF2_C_DEAD"/>
    <property type="match status" value="1"/>
</dbReference>
<evidence type="ECO:0000256" key="6">
    <source>
        <dbReference type="ARBA" id="ARBA00022884"/>
    </source>
</evidence>
<comment type="caution">
    <text evidence="14">The sequence shown here is derived from an EMBL/GenBank/DDBJ whole genome shotgun (WGS) entry which is preliminary data.</text>
</comment>
<dbReference type="CDD" id="cd17963">
    <property type="entry name" value="DEADc_DDX19_DDX25"/>
    <property type="match status" value="1"/>
</dbReference>
<feature type="domain" description="Helicase ATP-binding" evidence="11">
    <location>
        <begin position="98"/>
        <end position="267"/>
    </location>
</feature>
<evidence type="ECO:0000256" key="10">
    <source>
        <dbReference type="SAM" id="MobiDB-lite"/>
    </source>
</evidence>
<evidence type="ECO:0000259" key="13">
    <source>
        <dbReference type="PROSITE" id="PS51195"/>
    </source>
</evidence>
<reference evidence="14 15" key="1">
    <citation type="submission" date="2019-02" db="EMBL/GenBank/DDBJ databases">
        <title>Genome sequencing of the rare red list fungi Phellinidium pouzarii.</title>
        <authorList>
            <person name="Buettner E."/>
            <person name="Kellner H."/>
        </authorList>
    </citation>
    <scope>NUCLEOTIDE SEQUENCE [LARGE SCALE GENOMIC DNA]</scope>
    <source>
        <strain evidence="14 15">DSM 108285</strain>
    </source>
</reference>
<dbReference type="PROSITE" id="PS00039">
    <property type="entry name" value="DEAD_ATP_HELICASE"/>
    <property type="match status" value="1"/>
</dbReference>
<dbReference type="Pfam" id="PF00270">
    <property type="entry name" value="DEAD"/>
    <property type="match status" value="1"/>
</dbReference>
<organism evidence="14 15">
    <name type="scientific">Phellinidium pouzarii</name>
    <dbReference type="NCBI Taxonomy" id="167371"/>
    <lineage>
        <taxon>Eukaryota</taxon>
        <taxon>Fungi</taxon>
        <taxon>Dikarya</taxon>
        <taxon>Basidiomycota</taxon>
        <taxon>Agaricomycotina</taxon>
        <taxon>Agaricomycetes</taxon>
        <taxon>Hymenochaetales</taxon>
        <taxon>Hymenochaetaceae</taxon>
        <taxon>Phellinidium</taxon>
    </lineage>
</organism>
<dbReference type="FunFam" id="3.40.50.300:FF:000849">
    <property type="entry name" value="ATP-dependent RNA helicase DBP5"/>
    <property type="match status" value="1"/>
</dbReference>
<keyword evidence="3 9" id="KW-0378">Hydrolase</keyword>
<feature type="domain" description="DEAD-box RNA helicase Q" evidence="13">
    <location>
        <begin position="65"/>
        <end position="93"/>
    </location>
</feature>
<dbReference type="PROSITE" id="PS51194">
    <property type="entry name" value="HELICASE_CTER"/>
    <property type="match status" value="1"/>
</dbReference>
<feature type="region of interest" description="Disordered" evidence="10">
    <location>
        <begin position="488"/>
        <end position="510"/>
    </location>
</feature>
<keyword evidence="6" id="KW-0694">RNA-binding</keyword>
<dbReference type="Pfam" id="PF00271">
    <property type="entry name" value="Helicase_C"/>
    <property type="match status" value="1"/>
</dbReference>
<dbReference type="PROSITE" id="PS51195">
    <property type="entry name" value="Q_MOTIF"/>
    <property type="match status" value="1"/>
</dbReference>
<dbReference type="GO" id="GO:0016787">
    <property type="term" value="F:hydrolase activity"/>
    <property type="evidence" value="ECO:0007669"/>
    <property type="project" value="UniProtKB-KW"/>
</dbReference>
<dbReference type="SMART" id="SM00487">
    <property type="entry name" value="DEXDc"/>
    <property type="match status" value="1"/>
</dbReference>
<dbReference type="InterPro" id="IPR011545">
    <property type="entry name" value="DEAD/DEAH_box_helicase_dom"/>
</dbReference>
<dbReference type="PANTHER" id="PTHR47958">
    <property type="entry name" value="ATP-DEPENDENT RNA HELICASE DBP3"/>
    <property type="match status" value="1"/>
</dbReference>
<dbReference type="InterPro" id="IPR027417">
    <property type="entry name" value="P-loop_NTPase"/>
</dbReference>
<feature type="short sequence motif" description="Q motif" evidence="8">
    <location>
        <begin position="65"/>
        <end position="93"/>
    </location>
</feature>
<dbReference type="PROSITE" id="PS51192">
    <property type="entry name" value="HELICASE_ATP_BIND_1"/>
    <property type="match status" value="1"/>
</dbReference>
<feature type="compositionally biased region" description="Polar residues" evidence="10">
    <location>
        <begin position="494"/>
        <end position="506"/>
    </location>
</feature>
<keyword evidence="5 9" id="KW-0067">ATP-binding</keyword>
<dbReference type="GO" id="GO:0003723">
    <property type="term" value="F:RNA binding"/>
    <property type="evidence" value="ECO:0007669"/>
    <property type="project" value="UniProtKB-KW"/>
</dbReference>
<name>A0A4S4LBG5_9AGAM</name>
<dbReference type="GO" id="GO:0005524">
    <property type="term" value="F:ATP binding"/>
    <property type="evidence" value="ECO:0007669"/>
    <property type="project" value="UniProtKB-KW"/>
</dbReference>
<dbReference type="InterPro" id="IPR014001">
    <property type="entry name" value="Helicase_ATP-bd"/>
</dbReference>
<evidence type="ECO:0000256" key="4">
    <source>
        <dbReference type="ARBA" id="ARBA00022806"/>
    </source>
</evidence>
<evidence type="ECO:0000256" key="7">
    <source>
        <dbReference type="ARBA" id="ARBA00047984"/>
    </source>
</evidence>
<gene>
    <name evidence="14" type="ORF">EW145_g2402</name>
</gene>
<evidence type="ECO:0000256" key="3">
    <source>
        <dbReference type="ARBA" id="ARBA00022801"/>
    </source>
</evidence>
<evidence type="ECO:0000259" key="12">
    <source>
        <dbReference type="PROSITE" id="PS51194"/>
    </source>
</evidence>
<protein>
    <recommendedName>
        <fullName evidence="1">RNA helicase</fullName>
        <ecNumber evidence="1">3.6.4.13</ecNumber>
    </recommendedName>
</protein>
<evidence type="ECO:0000256" key="8">
    <source>
        <dbReference type="PROSITE-ProRule" id="PRU00552"/>
    </source>
</evidence>
<accession>A0A4S4LBG5</accession>
<evidence type="ECO:0000313" key="15">
    <source>
        <dbReference type="Proteomes" id="UP000308199"/>
    </source>
</evidence>
<comment type="catalytic activity">
    <reaction evidence="7">
        <text>ATP + H2O = ADP + phosphate + H(+)</text>
        <dbReference type="Rhea" id="RHEA:13065"/>
        <dbReference type="ChEBI" id="CHEBI:15377"/>
        <dbReference type="ChEBI" id="CHEBI:15378"/>
        <dbReference type="ChEBI" id="CHEBI:30616"/>
        <dbReference type="ChEBI" id="CHEBI:43474"/>
        <dbReference type="ChEBI" id="CHEBI:456216"/>
        <dbReference type="EC" id="3.6.4.13"/>
    </reaction>
</comment>
<dbReference type="EC" id="3.6.4.13" evidence="1"/>
<evidence type="ECO:0000256" key="9">
    <source>
        <dbReference type="RuleBase" id="RU000492"/>
    </source>
</evidence>
<dbReference type="SMART" id="SM00490">
    <property type="entry name" value="HELICc"/>
    <property type="match status" value="1"/>
</dbReference>
<evidence type="ECO:0000313" key="14">
    <source>
        <dbReference type="EMBL" id="THH08885.1"/>
    </source>
</evidence>
<evidence type="ECO:0000256" key="5">
    <source>
        <dbReference type="ARBA" id="ARBA00022840"/>
    </source>
</evidence>